<protein>
    <recommendedName>
        <fullName evidence="3">Transglycosylase</fullName>
    </recommendedName>
</protein>
<evidence type="ECO:0000313" key="2">
    <source>
        <dbReference type="Proteomes" id="UP000486903"/>
    </source>
</evidence>
<comment type="caution">
    <text evidence="1">The sequence shown here is derived from an EMBL/GenBank/DDBJ whole genome shotgun (WGS) entry which is preliminary data.</text>
</comment>
<dbReference type="Proteomes" id="UP000486903">
    <property type="component" value="Unassembled WGS sequence"/>
</dbReference>
<gene>
    <name evidence="1" type="ORF">FDG31_10265</name>
</gene>
<dbReference type="EMBL" id="SXFB01000006">
    <property type="protein sequence ID" value="NFV26547.1"/>
    <property type="molecule type" value="Genomic_DNA"/>
</dbReference>
<sequence>MNVKCENINCKHEFEPQVKEQYLGAMISETYFECPKCGAKYIICLDNLKTRKLKNNIEKIKASLNSTLPKNFKNALNVALKDNINIHKQVMSKLMKGEYEWRYQAK</sequence>
<name>A0A6B4JNV1_CLOBO</name>
<dbReference type="AlphaFoldDB" id="A0A6B4JNV1"/>
<reference evidence="1 2" key="1">
    <citation type="submission" date="2019-04" db="EMBL/GenBank/DDBJ databases">
        <title>Genome sequencing of Clostridium botulinum Groups I-IV and Clostridium butyricum.</title>
        <authorList>
            <person name="Brunt J."/>
            <person name="Van Vliet A.H.M."/>
            <person name="Stringer S.C."/>
            <person name="Carter A.T."/>
            <person name="Peck M.W."/>
        </authorList>
    </citation>
    <scope>NUCLEOTIDE SEQUENCE [LARGE SCALE GENOMIC DNA]</scope>
    <source>
        <strain evidence="1 2">BL81</strain>
    </source>
</reference>
<accession>A0A6B4JNV1</accession>
<evidence type="ECO:0008006" key="3">
    <source>
        <dbReference type="Google" id="ProtNLM"/>
    </source>
</evidence>
<evidence type="ECO:0000313" key="1">
    <source>
        <dbReference type="EMBL" id="NFV26547.1"/>
    </source>
</evidence>
<proteinExistence type="predicted"/>
<dbReference type="RefSeq" id="WP_003374139.1">
    <property type="nucleotide sequence ID" value="NZ_JACBBA010000004.1"/>
</dbReference>
<organism evidence="1 2">
    <name type="scientific">Clostridium botulinum</name>
    <dbReference type="NCBI Taxonomy" id="1491"/>
    <lineage>
        <taxon>Bacteria</taxon>
        <taxon>Bacillati</taxon>
        <taxon>Bacillota</taxon>
        <taxon>Clostridia</taxon>
        <taxon>Eubacteriales</taxon>
        <taxon>Clostridiaceae</taxon>
        <taxon>Clostridium</taxon>
    </lineage>
</organism>